<feature type="transmembrane region" description="Helical" evidence="10">
    <location>
        <begin position="33"/>
        <end position="55"/>
    </location>
</feature>
<evidence type="ECO:0000256" key="6">
    <source>
        <dbReference type="ARBA" id="ARBA00022989"/>
    </source>
</evidence>
<evidence type="ECO:0000256" key="7">
    <source>
        <dbReference type="ARBA" id="ARBA00023136"/>
    </source>
</evidence>
<evidence type="ECO:0000256" key="2">
    <source>
        <dbReference type="ARBA" id="ARBA00022448"/>
    </source>
</evidence>
<dbReference type="Pfam" id="PF04290">
    <property type="entry name" value="DctQ"/>
    <property type="match status" value="1"/>
</dbReference>
<evidence type="ECO:0000313" key="13">
    <source>
        <dbReference type="Proteomes" id="UP000186323"/>
    </source>
</evidence>
<feature type="transmembrane region" description="Helical" evidence="10">
    <location>
        <begin position="146"/>
        <end position="167"/>
    </location>
</feature>
<dbReference type="EMBL" id="LT630450">
    <property type="protein sequence ID" value="SFV72729.1"/>
    <property type="molecule type" value="Genomic_DNA"/>
</dbReference>
<dbReference type="PANTHER" id="PTHR35011">
    <property type="entry name" value="2,3-DIKETO-L-GULONATE TRAP TRANSPORTER SMALL PERMEASE PROTEIN YIAM"/>
    <property type="match status" value="1"/>
</dbReference>
<accession>A0A1K1LDC9</accession>
<feature type="domain" description="Tripartite ATP-independent periplasmic transporters DctQ component" evidence="11">
    <location>
        <begin position="46"/>
        <end position="175"/>
    </location>
</feature>
<evidence type="ECO:0000256" key="9">
    <source>
        <dbReference type="SAM" id="MobiDB-lite"/>
    </source>
</evidence>
<dbReference type="InterPro" id="IPR055348">
    <property type="entry name" value="DctQ"/>
</dbReference>
<dbReference type="InterPro" id="IPR007387">
    <property type="entry name" value="TRAP_DctQ"/>
</dbReference>
<keyword evidence="7 10" id="KW-0472">Membrane</keyword>
<dbReference type="GO" id="GO:0022857">
    <property type="term" value="F:transmembrane transporter activity"/>
    <property type="evidence" value="ECO:0007669"/>
    <property type="project" value="TreeGrafter"/>
</dbReference>
<protein>
    <submittedName>
        <fullName evidence="12">TRAP-type C4-dicarboxylate transport system, small permease component</fullName>
    </submittedName>
</protein>
<reference evidence="13" key="1">
    <citation type="submission" date="2016-10" db="EMBL/GenBank/DDBJ databases">
        <authorList>
            <person name="Wegmann U."/>
        </authorList>
    </citation>
    <scope>NUCLEOTIDE SEQUENCE [LARGE SCALE GENOMIC DNA]</scope>
</reference>
<keyword evidence="5 10" id="KW-0812">Transmembrane</keyword>
<feature type="transmembrane region" description="Helical" evidence="10">
    <location>
        <begin position="110"/>
        <end position="134"/>
    </location>
</feature>
<evidence type="ECO:0000259" key="11">
    <source>
        <dbReference type="Pfam" id="PF04290"/>
    </source>
</evidence>
<evidence type="ECO:0000256" key="8">
    <source>
        <dbReference type="ARBA" id="ARBA00038436"/>
    </source>
</evidence>
<evidence type="ECO:0000256" key="5">
    <source>
        <dbReference type="ARBA" id="ARBA00022692"/>
    </source>
</evidence>
<feature type="region of interest" description="Disordered" evidence="9">
    <location>
        <begin position="1"/>
        <end position="23"/>
    </location>
</feature>
<gene>
    <name evidence="12" type="ORF">DESPIGER_0857</name>
</gene>
<evidence type="ECO:0000256" key="10">
    <source>
        <dbReference type="SAM" id="Phobius"/>
    </source>
</evidence>
<feature type="compositionally biased region" description="Polar residues" evidence="9">
    <location>
        <begin position="1"/>
        <end position="19"/>
    </location>
</feature>
<keyword evidence="2" id="KW-0813">Transport</keyword>
<keyword evidence="6 10" id="KW-1133">Transmembrane helix</keyword>
<proteinExistence type="inferred from homology"/>
<dbReference type="OrthoDB" id="9791324at2"/>
<comment type="subcellular location">
    <subcellularLocation>
        <location evidence="1">Cell inner membrane</location>
        <topology evidence="1">Multi-pass membrane protein</topology>
    </subcellularLocation>
</comment>
<evidence type="ECO:0000313" key="12">
    <source>
        <dbReference type="EMBL" id="SFV72729.1"/>
    </source>
</evidence>
<organism evidence="12 13">
    <name type="scientific">Desulfovibrio piger</name>
    <dbReference type="NCBI Taxonomy" id="901"/>
    <lineage>
        <taxon>Bacteria</taxon>
        <taxon>Pseudomonadati</taxon>
        <taxon>Thermodesulfobacteriota</taxon>
        <taxon>Desulfovibrionia</taxon>
        <taxon>Desulfovibrionales</taxon>
        <taxon>Desulfovibrionaceae</taxon>
        <taxon>Desulfovibrio</taxon>
    </lineage>
</organism>
<sequence length="198" mass="21984">MQGDMMSSETKTTPATASGQPAAENRHGLSGELLFEIFCAVIFLGMIGLVFYNAFLRYVFGGSYPPSEEWARFLFIYITFFGAIEAFYWKKHIAVDMFVDMFSGMPRKCIEILAILLTMGALGLLLDGGITYVLQTIDTNSVATNVNMAFINSTLPIMAFTAILICLRDLIAIVRRPASSFAKATEEEKIEQEISKEL</sequence>
<comment type="similarity">
    <text evidence="8">Belongs to the TRAP transporter small permease family.</text>
</comment>
<dbReference type="GO" id="GO:0015740">
    <property type="term" value="P:C4-dicarboxylate transport"/>
    <property type="evidence" value="ECO:0007669"/>
    <property type="project" value="TreeGrafter"/>
</dbReference>
<evidence type="ECO:0000256" key="4">
    <source>
        <dbReference type="ARBA" id="ARBA00022519"/>
    </source>
</evidence>
<dbReference type="Proteomes" id="UP000186323">
    <property type="component" value="Chromosome I"/>
</dbReference>
<evidence type="ECO:0000256" key="1">
    <source>
        <dbReference type="ARBA" id="ARBA00004429"/>
    </source>
</evidence>
<evidence type="ECO:0000256" key="3">
    <source>
        <dbReference type="ARBA" id="ARBA00022475"/>
    </source>
</evidence>
<dbReference type="AlphaFoldDB" id="A0A1K1LDC9"/>
<keyword evidence="4" id="KW-0997">Cell inner membrane</keyword>
<keyword evidence="13" id="KW-1185">Reference proteome</keyword>
<dbReference type="GO" id="GO:0005886">
    <property type="term" value="C:plasma membrane"/>
    <property type="evidence" value="ECO:0007669"/>
    <property type="project" value="UniProtKB-SubCell"/>
</dbReference>
<dbReference type="KEGG" id="dpg:DESPIGER_0857"/>
<feature type="transmembrane region" description="Helical" evidence="10">
    <location>
        <begin position="70"/>
        <end position="89"/>
    </location>
</feature>
<keyword evidence="3" id="KW-1003">Cell membrane</keyword>
<name>A0A1K1LDC9_9BACT</name>
<dbReference type="PANTHER" id="PTHR35011:SF5">
    <property type="entry name" value="SIALIC ACID TRAP TRANSPORTER SMALL PERMEASE PROTEIN SIAQ"/>
    <property type="match status" value="1"/>
</dbReference>